<dbReference type="AlphaFoldDB" id="W8K028"/>
<reference evidence="2 3" key="1">
    <citation type="journal article" date="2014" name="Syst. Appl. Microbiol.">
        <title>Evidence for the existence of two new members of the family Chlamydiaceae and proposal of Chlamydia avium sp. nov. and Chlamydia gallinacea sp. nov.</title>
        <authorList>
            <person name="Sachse K."/>
            <person name="Laroucau K."/>
            <person name="Riege K."/>
            <person name="Wehner S."/>
            <person name="Dilcher M."/>
            <person name="Creasy H.H."/>
            <person name="Weidmann M."/>
            <person name="Myers G."/>
            <person name="Vorimore F."/>
            <person name="Vicari N."/>
            <person name="Magnino S."/>
            <person name="Liebler-Tenorio E."/>
            <person name="Ruettger A."/>
            <person name="Bavoil P.M."/>
            <person name="Hufert F.T."/>
            <person name="Rossello-Mora R."/>
            <person name="Marz M."/>
        </authorList>
    </citation>
    <scope>NUCLEOTIDE SEQUENCE [LARGE SCALE GENOMIC DNA]</scope>
    <source>
        <strain evidence="2 3">10DC88</strain>
    </source>
</reference>
<name>W8K028_9CHLA</name>
<protein>
    <submittedName>
        <fullName evidence="2">Uncharacterized protein</fullName>
    </submittedName>
</protein>
<feature type="transmembrane region" description="Helical" evidence="1">
    <location>
        <begin position="69"/>
        <end position="96"/>
    </location>
</feature>
<feature type="transmembrane region" description="Helical" evidence="1">
    <location>
        <begin position="39"/>
        <end position="63"/>
    </location>
</feature>
<keyword evidence="1" id="KW-0472">Membrane</keyword>
<keyword evidence="1" id="KW-0812">Transmembrane</keyword>
<organism evidence="2 3">
    <name type="scientific">Chlamydia avium 10DC88</name>
    <dbReference type="NCBI Taxonomy" id="1229831"/>
    <lineage>
        <taxon>Bacteria</taxon>
        <taxon>Pseudomonadati</taxon>
        <taxon>Chlamydiota</taxon>
        <taxon>Chlamydiia</taxon>
        <taxon>Chlamydiales</taxon>
        <taxon>Chlamydiaceae</taxon>
        <taxon>Chlamydia/Chlamydophila group</taxon>
        <taxon>Chlamydia</taxon>
    </lineage>
</organism>
<accession>W8K028</accession>
<dbReference type="KEGG" id="cav:M832_03670"/>
<dbReference type="RefSeq" id="WP_240991533.1">
    <property type="nucleotide sequence ID" value="NZ_CP006571.1"/>
</dbReference>
<dbReference type="PATRIC" id="fig|1229831.3.peg.371"/>
<dbReference type="HOGENOM" id="CLU_142734_0_0_0"/>
<keyword evidence="1" id="KW-1133">Transmembrane helix</keyword>
<sequence length="140" mass="15537">MPQTSSIAIQCSSNYDSPVYCNLTTKEMAFIQRRSCYRLFLDTMIVVLGFSTLISMCIAIFFFSGLNMLNLTTIVIVSVLMALGILFISIGTLFLINNIDQGISGILRDRLTEANKKIQELTDLNNTNSIPDPVQESSNP</sequence>
<dbReference type="Proteomes" id="UP000019433">
    <property type="component" value="Chromosome"/>
</dbReference>
<proteinExistence type="predicted"/>
<gene>
    <name evidence="2" type="ORF">M832_03670</name>
</gene>
<evidence type="ECO:0000256" key="1">
    <source>
        <dbReference type="SAM" id="Phobius"/>
    </source>
</evidence>
<evidence type="ECO:0000313" key="3">
    <source>
        <dbReference type="Proteomes" id="UP000019433"/>
    </source>
</evidence>
<evidence type="ECO:0000313" key="2">
    <source>
        <dbReference type="EMBL" id="AHK63232.1"/>
    </source>
</evidence>
<dbReference type="EMBL" id="CP006571">
    <property type="protein sequence ID" value="AHK63232.1"/>
    <property type="molecule type" value="Genomic_DNA"/>
</dbReference>